<accession>A0A345PKN8</accession>
<dbReference type="KEGG" id="ocn:CUC15_17215"/>
<dbReference type="Pfam" id="PF03648">
    <property type="entry name" value="Glyco_hydro_67N"/>
    <property type="match status" value="1"/>
</dbReference>
<reference evidence="4" key="1">
    <citation type="submission" date="2017-11" db="EMBL/GenBank/DDBJ databases">
        <authorList>
            <person name="Zhu W."/>
        </authorList>
    </citation>
    <scope>NUCLEOTIDE SEQUENCE [LARGE SCALE GENOMIC DNA]</scope>
    <source>
        <strain evidence="4">160</strain>
    </source>
</reference>
<gene>
    <name evidence="3" type="ORF">CUC15_17215</name>
</gene>
<dbReference type="AlphaFoldDB" id="A0A345PKN8"/>
<evidence type="ECO:0000256" key="1">
    <source>
        <dbReference type="ARBA" id="ARBA00022801"/>
    </source>
</evidence>
<evidence type="ECO:0000313" key="3">
    <source>
        <dbReference type="EMBL" id="AXI10568.1"/>
    </source>
</evidence>
<organism evidence="3 4">
    <name type="scientific">Oceanobacillus zhaokaii</name>
    <dbReference type="NCBI Taxonomy" id="2052660"/>
    <lineage>
        <taxon>Bacteria</taxon>
        <taxon>Bacillati</taxon>
        <taxon>Bacillota</taxon>
        <taxon>Bacilli</taxon>
        <taxon>Bacillales</taxon>
        <taxon>Bacillaceae</taxon>
        <taxon>Oceanobacillus</taxon>
    </lineage>
</organism>
<dbReference type="Gene3D" id="3.30.379.10">
    <property type="entry name" value="Chitobiase/beta-hexosaminidase domain 2-like"/>
    <property type="match status" value="1"/>
</dbReference>
<keyword evidence="1" id="KW-0378">Hydrolase</keyword>
<dbReference type="Proteomes" id="UP000253908">
    <property type="component" value="Chromosome"/>
</dbReference>
<sequence length="571" mass="67465">MYRKNNNREDQIHLNSLIYFNNHLTLKFAVEELRRLMKKAGLQVNIYQNPDLSTLKEFKRIFIMLQDEFNSSSFSKENLFIEKDGFAIYENGKETWIIGKEERSTLYGVYHFCEKRLGYNWINLDEEHSKKSNLAQGNNNWNINEPAFKRRGNILETINDPIYISKLIDWGVKNGFNEFFFTFTLWDEIGKYIREELEKRSVNVTLGGHSLRFLLEAAGQSSNESGDFFIAESPLQKLVIEEIVNICKKTPVVTRISLWPEDIGISEEKFSDFMHIYIVFAERLRIALKAEKLRVEVEHIVYNAGLVWNMLERNEKVIPSNQVDILYAYWGRDYSQSIDNKTAEQTRATNALNDWKKQAETNQRLITVLEYYSDHFMLSELFPPLVKRIDEDVKAYRKLKIDGLLNLIVPTHEKGQTSVMMKTYPWKWIQQLNNYFYAGLSWGKSRDQLWKQFGSTLGPDNERYIEVLLELEKIVSKHTKWNVSLFPARVVDPEKVGHPNDARWIIKFLDEIILFFNKQDIEVDMELLMVQNKNNTASFSNEEMLLIYFYYLKESAEFYKKEWTKLLEGTK</sequence>
<protein>
    <recommendedName>
        <fullName evidence="2">Alpha glucuronidase N-terminal domain-containing protein</fullName>
    </recommendedName>
</protein>
<dbReference type="SUPFAM" id="SSF55545">
    <property type="entry name" value="beta-N-acetylhexosaminidase-like domain"/>
    <property type="match status" value="1"/>
</dbReference>
<feature type="domain" description="Alpha glucuronidase N-terminal" evidence="2">
    <location>
        <begin position="6"/>
        <end position="112"/>
    </location>
</feature>
<name>A0A345PKN8_9BACI</name>
<dbReference type="InterPro" id="IPR029018">
    <property type="entry name" value="Hex-like_dom2"/>
</dbReference>
<evidence type="ECO:0000313" key="4">
    <source>
        <dbReference type="Proteomes" id="UP000253908"/>
    </source>
</evidence>
<evidence type="ECO:0000259" key="2">
    <source>
        <dbReference type="Pfam" id="PF03648"/>
    </source>
</evidence>
<dbReference type="GO" id="GO:0046559">
    <property type="term" value="F:alpha-glucuronidase activity"/>
    <property type="evidence" value="ECO:0007669"/>
    <property type="project" value="InterPro"/>
</dbReference>
<dbReference type="OrthoDB" id="2495297at2"/>
<proteinExistence type="predicted"/>
<dbReference type="InterPro" id="IPR005154">
    <property type="entry name" value="Glyco_hydro_67_aGlcAse_N"/>
</dbReference>
<dbReference type="GO" id="GO:0045493">
    <property type="term" value="P:xylan catabolic process"/>
    <property type="evidence" value="ECO:0007669"/>
    <property type="project" value="InterPro"/>
</dbReference>
<keyword evidence="4" id="KW-1185">Reference proteome</keyword>
<dbReference type="EMBL" id="CP024848">
    <property type="protein sequence ID" value="AXI10568.1"/>
    <property type="molecule type" value="Genomic_DNA"/>
</dbReference>
<dbReference type="RefSeq" id="WP_114917853.1">
    <property type="nucleotide sequence ID" value="NZ_CP024848.1"/>
</dbReference>